<dbReference type="SUPFAM" id="SSF51161">
    <property type="entry name" value="Trimeric LpxA-like enzymes"/>
    <property type="match status" value="1"/>
</dbReference>
<proteinExistence type="inferred from homology"/>
<dbReference type="GO" id="GO:0008878">
    <property type="term" value="F:glucose-1-phosphate adenylyltransferase activity"/>
    <property type="evidence" value="ECO:0007669"/>
    <property type="project" value="InterPro"/>
</dbReference>
<dbReference type="SUPFAM" id="SSF53448">
    <property type="entry name" value="Nucleotide-diphospho-sugar transferases"/>
    <property type="match status" value="1"/>
</dbReference>
<evidence type="ECO:0000256" key="2">
    <source>
        <dbReference type="ARBA" id="ARBA00023056"/>
    </source>
</evidence>
<dbReference type="Gene3D" id="2.160.10.10">
    <property type="entry name" value="Hexapeptide repeat proteins"/>
    <property type="match status" value="1"/>
</dbReference>
<keyword evidence="6" id="KW-1185">Reference proteome</keyword>
<keyword evidence="5" id="KW-0548">Nucleotidyltransferase</keyword>
<dbReference type="PANTHER" id="PTHR43523">
    <property type="entry name" value="GLUCOSE-1-PHOSPHATE ADENYLYLTRANSFERASE-RELATED"/>
    <property type="match status" value="1"/>
</dbReference>
<reference evidence="5 6" key="1">
    <citation type="journal article" date="2010" name="Int. J. Syst. Evol. Microbiol.">
        <title>Bacillus horneckiae sp. nov., isolated from a spacecraft-assembly clean room.</title>
        <authorList>
            <person name="Vaishampayan P."/>
            <person name="Probst A."/>
            <person name="Krishnamurthi S."/>
            <person name="Ghosh S."/>
            <person name="Osman S."/>
            <person name="McDowall A."/>
            <person name="Ruckmani A."/>
            <person name="Mayilraj S."/>
            <person name="Venkateswaran K."/>
        </authorList>
    </citation>
    <scope>NUCLEOTIDE SEQUENCE [LARGE SCALE GENOMIC DNA]</scope>
    <source>
        <strain evidence="6">1PO1SC</strain>
    </source>
</reference>
<keyword evidence="2" id="KW-0320">Glycogen biosynthesis</keyword>
<dbReference type="GO" id="GO:0005978">
    <property type="term" value="P:glycogen biosynthetic process"/>
    <property type="evidence" value="ECO:0007669"/>
    <property type="project" value="UniProtKB-KW"/>
</dbReference>
<dbReference type="RefSeq" id="WP_066190914.1">
    <property type="nucleotide sequence ID" value="NZ_JAFDQP010000014.1"/>
</dbReference>
<dbReference type="InterPro" id="IPR029044">
    <property type="entry name" value="Nucleotide-diphossugar_trans"/>
</dbReference>
<protein>
    <submittedName>
        <fullName evidence="5">Glucose-1-phosphate adenylyltransferase</fullName>
    </submittedName>
</protein>
<evidence type="ECO:0000259" key="3">
    <source>
        <dbReference type="Pfam" id="PF00483"/>
    </source>
</evidence>
<organism evidence="5 6">
    <name type="scientific">Cytobacillus horneckiae</name>
    <dbReference type="NCBI Taxonomy" id="549687"/>
    <lineage>
        <taxon>Bacteria</taxon>
        <taxon>Bacillati</taxon>
        <taxon>Bacillota</taxon>
        <taxon>Bacilli</taxon>
        <taxon>Bacillales</taxon>
        <taxon>Bacillaceae</taxon>
        <taxon>Cytobacillus</taxon>
    </lineage>
</organism>
<comment type="similarity">
    <text evidence="1">Belongs to the bacterial/plant glucose-1-phosphate adenylyltransferase family.</text>
</comment>
<dbReference type="Pfam" id="PF24894">
    <property type="entry name" value="Hexapep_GlmU"/>
    <property type="match status" value="1"/>
</dbReference>
<sequence>MNNHLLGVIDATTYHEGLDELTIHRSLAAVPFAGRYRLIDFILSNMVNSGIESVAIFPKYQYRSLMDHLGSGKNWDLNRKRDGLFFFPSPMLDSPNNGIGSFNHFAANIDYFYRSSQDYALIANCFTIFNMDFTPVLERHIRAGCDITTINKDGQPLEIYLVKKSLLINMILSRGETGYSCISDIVSDIHHPYTLCTYEYTGAAVMVDSVQTYFHASMDLLNPPIWKDLFLIEQPIFTKVKDEPPTRYLNGCSVQNSIVANGCQIEGKVENSIISRGVKIGKNTIIKNCIVMQKCEIQEGCVLDSVILDKDVKVEKGTHLSGTETSPFVVRKGTVQGALMNS</sequence>
<name>A0A2N0ZNC2_9BACI</name>
<dbReference type="InterPro" id="IPR011004">
    <property type="entry name" value="Trimer_LpxA-like_sf"/>
</dbReference>
<dbReference type="InterPro" id="IPR011831">
    <property type="entry name" value="ADP-Glc_PPase"/>
</dbReference>
<dbReference type="CDD" id="cd04651">
    <property type="entry name" value="LbH_G1P_AT_C"/>
    <property type="match status" value="1"/>
</dbReference>
<dbReference type="Proteomes" id="UP000233343">
    <property type="component" value="Unassembled WGS sequence"/>
</dbReference>
<dbReference type="EMBL" id="PISD01000001">
    <property type="protein sequence ID" value="PKG30986.1"/>
    <property type="molecule type" value="Genomic_DNA"/>
</dbReference>
<comment type="caution">
    <text evidence="5">The sequence shown here is derived from an EMBL/GenBank/DDBJ whole genome shotgun (WGS) entry which is preliminary data.</text>
</comment>
<dbReference type="Gene3D" id="3.90.550.10">
    <property type="entry name" value="Spore Coat Polysaccharide Biosynthesis Protein SpsA, Chain A"/>
    <property type="match status" value="1"/>
</dbReference>
<accession>A0A2N0ZNC2</accession>
<evidence type="ECO:0000256" key="1">
    <source>
        <dbReference type="ARBA" id="ARBA00010443"/>
    </source>
</evidence>
<evidence type="ECO:0000259" key="4">
    <source>
        <dbReference type="Pfam" id="PF24894"/>
    </source>
</evidence>
<dbReference type="PANTHER" id="PTHR43523:SF6">
    <property type="entry name" value="GLYCOGEN BIOSYNTHESIS PROTEIN GLGD"/>
    <property type="match status" value="1"/>
</dbReference>
<dbReference type="AlphaFoldDB" id="A0A2N0ZNC2"/>
<evidence type="ECO:0000313" key="5">
    <source>
        <dbReference type="EMBL" id="PKG30986.1"/>
    </source>
</evidence>
<feature type="domain" description="Nucleotidyl transferase" evidence="3">
    <location>
        <begin position="20"/>
        <end position="149"/>
    </location>
</feature>
<dbReference type="InterPro" id="IPR056818">
    <property type="entry name" value="GlmU/GlgC-like_hexapep"/>
</dbReference>
<feature type="domain" description="Glucose-1-phosphate adenylyltransferase/Bifunctional protein GlmU-like C-terminal hexapeptide" evidence="4">
    <location>
        <begin position="252"/>
        <end position="320"/>
    </location>
</feature>
<dbReference type="InterPro" id="IPR005835">
    <property type="entry name" value="NTP_transferase_dom"/>
</dbReference>
<evidence type="ECO:0000313" key="6">
    <source>
        <dbReference type="Proteomes" id="UP000233343"/>
    </source>
</evidence>
<dbReference type="Pfam" id="PF00483">
    <property type="entry name" value="NTP_transferase"/>
    <property type="match status" value="1"/>
</dbReference>
<dbReference type="CDD" id="cd02508">
    <property type="entry name" value="ADP_Glucose_PP"/>
    <property type="match status" value="1"/>
</dbReference>
<gene>
    <name evidence="5" type="ORF">CWS20_00120</name>
</gene>
<keyword evidence="5" id="KW-0808">Transferase</keyword>